<proteinExistence type="predicted"/>
<reference evidence="1" key="1">
    <citation type="submission" date="2021-03" db="EMBL/GenBank/DDBJ databases">
        <authorList>
            <person name="Bekaert M."/>
        </authorList>
    </citation>
    <scope>NUCLEOTIDE SEQUENCE</scope>
</reference>
<dbReference type="EMBL" id="CAJPWZ010001102">
    <property type="protein sequence ID" value="CAG2208091.1"/>
    <property type="molecule type" value="Genomic_DNA"/>
</dbReference>
<organism evidence="1 2">
    <name type="scientific">Mytilus edulis</name>
    <name type="common">Blue mussel</name>
    <dbReference type="NCBI Taxonomy" id="6550"/>
    <lineage>
        <taxon>Eukaryota</taxon>
        <taxon>Metazoa</taxon>
        <taxon>Spiralia</taxon>
        <taxon>Lophotrochozoa</taxon>
        <taxon>Mollusca</taxon>
        <taxon>Bivalvia</taxon>
        <taxon>Autobranchia</taxon>
        <taxon>Pteriomorphia</taxon>
        <taxon>Mytilida</taxon>
        <taxon>Mytiloidea</taxon>
        <taxon>Mytilidae</taxon>
        <taxon>Mytilinae</taxon>
        <taxon>Mytilus</taxon>
    </lineage>
</organism>
<dbReference type="Proteomes" id="UP000683360">
    <property type="component" value="Unassembled WGS sequence"/>
</dbReference>
<gene>
    <name evidence="1" type="ORF">MEDL_22308</name>
</gene>
<dbReference type="OrthoDB" id="5988093at2759"/>
<evidence type="ECO:0000313" key="1">
    <source>
        <dbReference type="EMBL" id="CAG2208091.1"/>
    </source>
</evidence>
<keyword evidence="2" id="KW-1185">Reference proteome</keyword>
<protein>
    <submittedName>
        <fullName evidence="1">Uncharacterized protein</fullName>
    </submittedName>
</protein>
<dbReference type="AlphaFoldDB" id="A0A8S3RFH5"/>
<evidence type="ECO:0000313" key="2">
    <source>
        <dbReference type="Proteomes" id="UP000683360"/>
    </source>
</evidence>
<comment type="caution">
    <text evidence="1">The sequence shown here is derived from an EMBL/GenBank/DDBJ whole genome shotgun (WGS) entry which is preliminary data.</text>
</comment>
<accession>A0A8S3RFH5</accession>
<sequence>MVSSTADFFRTKNFIIQYTTGDGKDSKEKLVSSEYLNCSILLDSSAKFIQLTICTEIKKSIRSVPSSEVWIEIKHFKEKTLRMESSPSSLVDKSVEIMEERTITSDDTEETLDTCEHVPVDNLVEIDKESTVVSGLSDKDDTEDTLDMETCEHVPVDKLVKIDKESTVVSRSFDKDKTNETDHMETSHLSLIDKSVEIEDGSTIFSDKTEEILHMETSQIRPIDKYVEMENESTTDSGSSHLIGRMSKLTKNRSLKRKVHDLQIEFEEIQTHRPILSEPDMITESKSPVDLSRLFLQTHMAHFTAFDESCDSPALLGIIGNIDRLPVIVQADAEKIRSDVQNHWINCVFTEWTEIKYDYAFKSIRQLISNLRLSNKEENRIKGKLHSLAKMVNA</sequence>
<name>A0A8S3RFH5_MYTED</name>